<name>A0A7U5RWU9_MYCIT</name>
<evidence type="ECO:0000313" key="2">
    <source>
        <dbReference type="Proteomes" id="UP000198286"/>
    </source>
</evidence>
<proteinExistence type="predicted"/>
<dbReference type="AlphaFoldDB" id="A0A7U5RWU9"/>
<dbReference type="EMBL" id="CP015267">
    <property type="protein sequence ID" value="ASL16284.1"/>
    <property type="molecule type" value="Genomic_DNA"/>
</dbReference>
<evidence type="ECO:0000313" key="1">
    <source>
        <dbReference type="EMBL" id="ASL16284.1"/>
    </source>
</evidence>
<gene>
    <name evidence="1" type="ORF">MYCOZU2_03911</name>
</gene>
<accession>A0A7U5RWU9</accession>
<sequence>MGMFGIGDMLGLFSIGIFMSFIMEAQQSFDWAAGGSAFIMEQQSDLAKRR</sequence>
<organism evidence="1 2">
    <name type="scientific">Mycobacterium intracellulare subsp. chimaera</name>
    <dbReference type="NCBI Taxonomy" id="222805"/>
    <lineage>
        <taxon>Bacteria</taxon>
        <taxon>Bacillati</taxon>
        <taxon>Actinomycetota</taxon>
        <taxon>Actinomycetes</taxon>
        <taxon>Mycobacteriales</taxon>
        <taxon>Mycobacteriaceae</taxon>
        <taxon>Mycobacterium</taxon>
        <taxon>Mycobacterium avium complex (MAC)</taxon>
    </lineage>
</organism>
<dbReference type="Proteomes" id="UP000198286">
    <property type="component" value="Chromosome"/>
</dbReference>
<protein>
    <submittedName>
        <fullName evidence="1">Uncharacterized protein</fullName>
    </submittedName>
</protein>
<reference evidence="1 2" key="1">
    <citation type="journal article" date="2017" name="Lancet Infect. Dis.">
        <title>Global outbreak of severe Mycobacterium chimaera disease after cardiac surgery: a molecular epidemiological study.</title>
        <authorList>
            <person name="van Ingen J."/>
            <person name="Kohl T."/>
            <person name="Kranzer K."/>
            <person name="Hasse B."/>
            <person name="Keller P."/>
            <person name="Szafranska A."/>
            <person name="Hillemann D."/>
            <person name="Chand M."/>
            <person name="Schreiber P."/>
            <person name="Sommerstein R."/>
            <person name="Berger C."/>
            <person name="Genoni M."/>
            <person name="Ruegg C."/>
            <person name="Troillet N."/>
            <person name="Widmer A.F."/>
            <person name="Becker S.L."/>
            <person name="Herrmann M."/>
            <person name="Eckmanns T."/>
            <person name="Haller S."/>
            <person name="Hoeller C."/>
            <person name="Debast S.B."/>
            <person name="Wolfhagen M.J."/>
            <person name="Hopman J."/>
            <person name="Kluytmans J."/>
            <person name="Langelaar M."/>
            <person name="Notermans D.W."/>
            <person name="ten Oever J."/>
            <person name="van den Barselaar P."/>
            <person name="Vonk A.B.A."/>
            <person name="Vos M.C."/>
            <person name="Ahmed N."/>
            <person name="Brown T."/>
            <person name="Crook D."/>
            <person name="Lamagni T."/>
            <person name="Phin N."/>
            <person name="Smith E.G."/>
            <person name="Zambon M."/>
            <person name="Serr A."/>
            <person name="Goetting T."/>
            <person name="Ebner W."/>
            <person name="Thuermer A."/>
            <person name="Utpatel C."/>
            <person name="Sproer C."/>
            <person name="Bunk B."/>
            <person name="Nubel U."/>
            <person name="Bloemberg G."/>
            <person name="Bottger E."/>
            <person name="Niemann S."/>
            <person name="Wagner D."/>
            <person name="Sax H."/>
        </authorList>
    </citation>
    <scope>NUCLEOTIDE SEQUENCE [LARGE SCALE GENOMIC DNA]</scope>
    <source>
        <strain evidence="1 2">ZUERICH-2</strain>
    </source>
</reference>